<evidence type="ECO:0000256" key="3">
    <source>
        <dbReference type="ARBA" id="ARBA00012954"/>
    </source>
</evidence>
<dbReference type="GO" id="GO:0051287">
    <property type="term" value="F:NAD binding"/>
    <property type="evidence" value="ECO:0007669"/>
    <property type="project" value="InterPro"/>
</dbReference>
<dbReference type="GO" id="GO:0003979">
    <property type="term" value="F:UDP-glucose 6-dehydrogenase activity"/>
    <property type="evidence" value="ECO:0007669"/>
    <property type="project" value="UniProtKB-EC"/>
</dbReference>
<keyword evidence="4 7" id="KW-0560">Oxidoreductase</keyword>
<dbReference type="PANTHER" id="PTHR43750:SF3">
    <property type="entry name" value="UDP-GLUCOSE 6-DEHYDROGENASE TUAD"/>
    <property type="match status" value="1"/>
</dbReference>
<dbReference type="SUPFAM" id="SSF52413">
    <property type="entry name" value="UDP-glucose/GDP-mannose dehydrogenase C-terminal domain"/>
    <property type="match status" value="1"/>
</dbReference>
<reference evidence="13" key="1">
    <citation type="submission" date="2017-07" db="EMBL/GenBank/DDBJ databases">
        <title>Novel pathways for hydrocarbon cycling and metabolic interdependencies in hydrothermal sediment communities.</title>
        <authorList>
            <person name="Dombrowski N."/>
            <person name="Seitz K."/>
            <person name="Teske A."/>
            <person name="Baker B."/>
        </authorList>
    </citation>
    <scope>NUCLEOTIDE SEQUENCE [LARGE SCALE GENOMIC DNA]</scope>
</reference>
<dbReference type="Pfam" id="PF03720">
    <property type="entry name" value="UDPG_MGDP_dh_C"/>
    <property type="match status" value="1"/>
</dbReference>
<dbReference type="Proteomes" id="UP000216312">
    <property type="component" value="Unassembled WGS sequence"/>
</dbReference>
<evidence type="ECO:0000256" key="8">
    <source>
        <dbReference type="PIRSR" id="PIRSR500134-1"/>
    </source>
</evidence>
<dbReference type="Gene3D" id="1.20.5.100">
    <property type="entry name" value="Cytochrome c1, transmembrane anchor, C-terminal"/>
    <property type="match status" value="1"/>
</dbReference>
<dbReference type="SUPFAM" id="SSF48179">
    <property type="entry name" value="6-phosphogluconate dehydrogenase C-terminal domain-like"/>
    <property type="match status" value="1"/>
</dbReference>
<dbReference type="InterPro" id="IPR028357">
    <property type="entry name" value="UDPglc_DH_bac"/>
</dbReference>
<comment type="caution">
    <text evidence="12">The sequence shown here is derived from an EMBL/GenBank/DDBJ whole genome shotgun (WGS) entry which is preliminary data.</text>
</comment>
<evidence type="ECO:0000256" key="6">
    <source>
        <dbReference type="ARBA" id="ARBA00047473"/>
    </source>
</evidence>
<evidence type="ECO:0000256" key="2">
    <source>
        <dbReference type="ARBA" id="ARBA00006601"/>
    </source>
</evidence>
<protein>
    <recommendedName>
        <fullName evidence="3 7">UDP-glucose 6-dehydrogenase</fullName>
        <ecNumber evidence="3 7">1.1.1.22</ecNumber>
    </recommendedName>
</protein>
<feature type="active site" description="Nucleophile" evidence="8">
    <location>
        <position position="265"/>
    </location>
</feature>
<feature type="binding site" evidence="10">
    <location>
        <position position="160"/>
    </location>
    <ligand>
        <name>NAD(+)</name>
        <dbReference type="ChEBI" id="CHEBI:57540"/>
    </ligand>
</feature>
<dbReference type="InterPro" id="IPR014027">
    <property type="entry name" value="UDP-Glc/GDP-Man_DH_C"/>
</dbReference>
<dbReference type="PIRSF" id="PIRSF500134">
    <property type="entry name" value="UDPglc_DH_bac"/>
    <property type="match status" value="1"/>
</dbReference>
<dbReference type="InterPro" id="IPR036291">
    <property type="entry name" value="NAD(P)-bd_dom_sf"/>
</dbReference>
<comment type="similarity">
    <text evidence="2 7">Belongs to the UDP-glucose/GDP-mannose dehydrogenase family.</text>
</comment>
<dbReference type="Gene3D" id="3.40.50.720">
    <property type="entry name" value="NAD(P)-binding Rossmann-like Domain"/>
    <property type="match status" value="2"/>
</dbReference>
<dbReference type="InterPro" id="IPR014026">
    <property type="entry name" value="UDP-Glc/GDP-Man_DH_dimer"/>
</dbReference>
<feature type="binding site" evidence="9">
    <location>
        <begin position="254"/>
        <end position="258"/>
    </location>
    <ligand>
        <name>substrate</name>
    </ligand>
</feature>
<comment type="catalytic activity">
    <reaction evidence="6 7">
        <text>UDP-alpha-D-glucose + 2 NAD(+) + H2O = UDP-alpha-D-glucuronate + 2 NADH + 3 H(+)</text>
        <dbReference type="Rhea" id="RHEA:23596"/>
        <dbReference type="ChEBI" id="CHEBI:15377"/>
        <dbReference type="ChEBI" id="CHEBI:15378"/>
        <dbReference type="ChEBI" id="CHEBI:57540"/>
        <dbReference type="ChEBI" id="CHEBI:57945"/>
        <dbReference type="ChEBI" id="CHEBI:58052"/>
        <dbReference type="ChEBI" id="CHEBI:58885"/>
        <dbReference type="EC" id="1.1.1.22"/>
    </reaction>
</comment>
<comment type="pathway">
    <text evidence="1">Nucleotide-sugar biosynthesis; UDP-alpha-D-glucuronate biosynthesis; UDP-alpha-D-glucuronate from UDP-alpha-D-glucose: step 1/1.</text>
</comment>
<evidence type="ECO:0000256" key="4">
    <source>
        <dbReference type="ARBA" id="ARBA00023002"/>
    </source>
</evidence>
<evidence type="ECO:0000256" key="1">
    <source>
        <dbReference type="ARBA" id="ARBA00004701"/>
    </source>
</evidence>
<dbReference type="SMART" id="SM00984">
    <property type="entry name" value="UDPG_MGDP_dh_C"/>
    <property type="match status" value="1"/>
</dbReference>
<accession>A0A257LX58</accession>
<dbReference type="Pfam" id="PF00984">
    <property type="entry name" value="UDPG_MGDP_dh"/>
    <property type="match status" value="1"/>
</dbReference>
<dbReference type="NCBIfam" id="TIGR03026">
    <property type="entry name" value="NDP-sugDHase"/>
    <property type="match status" value="1"/>
</dbReference>
<evidence type="ECO:0000256" key="5">
    <source>
        <dbReference type="ARBA" id="ARBA00023027"/>
    </source>
</evidence>
<feature type="binding site" evidence="9">
    <location>
        <begin position="157"/>
        <end position="160"/>
    </location>
    <ligand>
        <name>substrate</name>
    </ligand>
</feature>
<proteinExistence type="inferred from homology"/>
<dbReference type="EMBL" id="NMUJ01000003">
    <property type="protein sequence ID" value="OYV03546.1"/>
    <property type="molecule type" value="Genomic_DNA"/>
</dbReference>
<organism evidence="12 13">
    <name type="scientific">candidate division WOR-3 bacterium 4484_18</name>
    <dbReference type="NCBI Taxonomy" id="2020626"/>
    <lineage>
        <taxon>Bacteria</taxon>
        <taxon>Bacteria division WOR-3</taxon>
    </lineage>
</organism>
<evidence type="ECO:0000256" key="7">
    <source>
        <dbReference type="PIRNR" id="PIRNR000124"/>
    </source>
</evidence>
<dbReference type="InterPro" id="IPR036220">
    <property type="entry name" value="UDP-Glc/GDP-Man_DH_C_sf"/>
</dbReference>
<name>A0A257LX58_UNCW3</name>
<feature type="binding site" evidence="10">
    <location>
        <position position="268"/>
    </location>
    <ligand>
        <name>NAD(+)</name>
        <dbReference type="ChEBI" id="CHEBI:57540"/>
    </ligand>
</feature>
<feature type="binding site" evidence="10">
    <location>
        <position position="126"/>
    </location>
    <ligand>
        <name>NAD(+)</name>
        <dbReference type="ChEBI" id="CHEBI:57540"/>
    </ligand>
</feature>
<feature type="domain" description="UDP-glucose/GDP-mannose dehydrogenase C-terminal" evidence="11">
    <location>
        <begin position="319"/>
        <end position="419"/>
    </location>
</feature>
<feature type="binding site" evidence="9">
    <location>
        <position position="262"/>
    </location>
    <ligand>
        <name>substrate</name>
    </ligand>
</feature>
<feature type="binding site" evidence="10">
    <location>
        <position position="91"/>
    </location>
    <ligand>
        <name>NAD(+)</name>
        <dbReference type="ChEBI" id="CHEBI:57540"/>
    </ligand>
</feature>
<evidence type="ECO:0000313" key="12">
    <source>
        <dbReference type="EMBL" id="OYV03546.1"/>
    </source>
</evidence>
<evidence type="ECO:0000259" key="11">
    <source>
        <dbReference type="SMART" id="SM00984"/>
    </source>
</evidence>
<feature type="binding site" evidence="10">
    <location>
        <position position="333"/>
    </location>
    <ligand>
        <name>NAD(+)</name>
        <dbReference type="ChEBI" id="CHEBI:57540"/>
    </ligand>
</feature>
<dbReference type="Pfam" id="PF03721">
    <property type="entry name" value="UDPG_MGDP_dh_N"/>
    <property type="match status" value="1"/>
</dbReference>
<evidence type="ECO:0000313" key="13">
    <source>
        <dbReference type="Proteomes" id="UP000216312"/>
    </source>
</evidence>
<dbReference type="GO" id="GO:0000271">
    <property type="term" value="P:polysaccharide biosynthetic process"/>
    <property type="evidence" value="ECO:0007669"/>
    <property type="project" value="InterPro"/>
</dbReference>
<dbReference type="PIRSF" id="PIRSF000124">
    <property type="entry name" value="UDPglc_GDPman_dh"/>
    <property type="match status" value="1"/>
</dbReference>
<feature type="binding site" evidence="10">
    <location>
        <position position="37"/>
    </location>
    <ligand>
        <name>NAD(+)</name>
        <dbReference type="ChEBI" id="CHEBI:57540"/>
    </ligand>
</feature>
<dbReference type="InterPro" id="IPR008927">
    <property type="entry name" value="6-PGluconate_DH-like_C_sf"/>
</dbReference>
<dbReference type="PANTHER" id="PTHR43750">
    <property type="entry name" value="UDP-GLUCOSE 6-DEHYDROGENASE TUAD"/>
    <property type="match status" value="1"/>
</dbReference>
<gene>
    <name evidence="12" type="ORF">CGW93_00485</name>
</gene>
<sequence length="434" mass="47790">MNHSHTSQTLCVIGLGYVGLTTVVGFAELGHKVIGVDVDDEKIKTLNCGISPIYEVGMEQLLRKNRDRLTFTVDLKEAVTSSSIIFVAVGTPTKDTGEADLSQIINVAHGLSESINNYKIIVIKSTVPVGSVDLIRNILSQKCKEGKDFDLVVNPEFLREGNAIHDFFNPSRVVIGADNKQAAQVVAQLYKPLSTPVLLTSPIDAQMIKYAANAFLASRISFINEIATISERVGADIKNIIKGLSYDPRLGDGYLSPGIGFGGPCLTKDLKALIHMAQSYDYEPRFLKSIFERNEEQIQSIVWKVKKALGGILYGKTVGVLGLSFKPCTKDIRNSPAVRIVKLLKQGGAFIKAYDPMAIDEAKTILPDIEYCATPYEFKNLDLLLLLVGWEEFKQLDYRRLKKGMSTPIIIDGVNLLEPEVMKKLGFTYSGIGR</sequence>
<feature type="binding site" evidence="9">
    <location>
        <position position="209"/>
    </location>
    <ligand>
        <name>substrate</name>
    </ligand>
</feature>
<dbReference type="SUPFAM" id="SSF51735">
    <property type="entry name" value="NAD(P)-binding Rossmann-fold domains"/>
    <property type="match status" value="1"/>
</dbReference>
<dbReference type="InterPro" id="IPR017476">
    <property type="entry name" value="UDP-Glc/GDP-Man"/>
</dbReference>
<feature type="binding site" evidence="10">
    <location>
        <position position="42"/>
    </location>
    <ligand>
        <name>NAD(+)</name>
        <dbReference type="ChEBI" id="CHEBI:57540"/>
    </ligand>
</feature>
<feature type="binding site" evidence="9">
    <location>
        <position position="326"/>
    </location>
    <ligand>
        <name>substrate</name>
    </ligand>
</feature>
<dbReference type="AlphaFoldDB" id="A0A257LX58"/>
<dbReference type="GO" id="GO:0006065">
    <property type="term" value="P:UDP-glucuronate biosynthetic process"/>
    <property type="evidence" value="ECO:0007669"/>
    <property type="project" value="UniProtKB-UniPathway"/>
</dbReference>
<dbReference type="InterPro" id="IPR001732">
    <property type="entry name" value="UDP-Glc/GDP-Man_DH_N"/>
</dbReference>
<keyword evidence="5 7" id="KW-0520">NAD</keyword>
<evidence type="ECO:0000256" key="10">
    <source>
        <dbReference type="PIRSR" id="PIRSR500134-3"/>
    </source>
</evidence>
<evidence type="ECO:0000256" key="9">
    <source>
        <dbReference type="PIRSR" id="PIRSR500134-2"/>
    </source>
</evidence>
<dbReference type="UniPathway" id="UPA00038">
    <property type="reaction ID" value="UER00491"/>
</dbReference>
<dbReference type="EC" id="1.1.1.22" evidence="3 7"/>